<evidence type="ECO:0000313" key="1">
    <source>
        <dbReference type="EMBL" id="UZW64259.1"/>
    </source>
</evidence>
<organism evidence="1 2">
    <name type="scientific">Mycoplasmopsis synoviae</name>
    <name type="common">Mycoplasma synoviae</name>
    <dbReference type="NCBI Taxonomy" id="2109"/>
    <lineage>
        <taxon>Bacteria</taxon>
        <taxon>Bacillati</taxon>
        <taxon>Mycoplasmatota</taxon>
        <taxon>Mycoplasmoidales</taxon>
        <taxon>Metamycoplasmataceae</taxon>
        <taxon>Mycoplasmopsis</taxon>
    </lineage>
</organism>
<reference evidence="1" key="2">
    <citation type="submission" date="2022-11" db="EMBL/GenBank/DDBJ databases">
        <title>complete genomes of mycoplasma synoviae ZX313 strain and SD2 strain.</title>
        <authorList>
            <person name="Zhong Q."/>
        </authorList>
    </citation>
    <scope>NUCLEOTIDE SEQUENCE</scope>
    <source>
        <strain evidence="1">SD2</strain>
    </source>
</reference>
<proteinExistence type="predicted"/>
<dbReference type="RefSeq" id="WP_154221733.1">
    <property type="nucleotide sequence ID" value="NZ_CP034544.1"/>
</dbReference>
<evidence type="ECO:0000313" key="2">
    <source>
        <dbReference type="Proteomes" id="UP001164481"/>
    </source>
</evidence>
<name>A0AAX3EZ34_MYCSY</name>
<sequence length="115" mass="13324">MNDNQSEKKVVDLDEVKFNANKYVEAKREASEYNKTLKEMFKDTESEVTQYLDNGGQLTYKYVEAKPGFDYKGYSAFLQMQVSRGVKLDEAQLEEYKAQFVKPAASKWKLTIKAK</sequence>
<evidence type="ECO:0008006" key="3">
    <source>
        <dbReference type="Google" id="ProtNLM"/>
    </source>
</evidence>
<reference evidence="1" key="1">
    <citation type="submission" date="2022-10" db="EMBL/GenBank/DDBJ databases">
        <authorList>
            <person name="Wei X."/>
        </authorList>
    </citation>
    <scope>NUCLEOTIDE SEQUENCE</scope>
    <source>
        <strain evidence="1">SD2</strain>
    </source>
</reference>
<dbReference type="AlphaFoldDB" id="A0AAX3EZ34"/>
<dbReference type="EMBL" id="CP107525">
    <property type="protein sequence ID" value="UZW64259.1"/>
    <property type="molecule type" value="Genomic_DNA"/>
</dbReference>
<dbReference type="Proteomes" id="UP001164481">
    <property type="component" value="Chromosome"/>
</dbReference>
<gene>
    <name evidence="1" type="ORF">OIE46_02675</name>
</gene>
<accession>A0AAX3EZ34</accession>
<protein>
    <recommendedName>
        <fullName evidence="3">Lipoprotein</fullName>
    </recommendedName>
</protein>